<dbReference type="PROSITE" id="PS00622">
    <property type="entry name" value="HTH_LUXR_1"/>
    <property type="match status" value="1"/>
</dbReference>
<dbReference type="SMART" id="SM00421">
    <property type="entry name" value="HTH_LUXR"/>
    <property type="match status" value="1"/>
</dbReference>
<keyword evidence="4" id="KW-0804">Transcription</keyword>
<keyword evidence="9" id="KW-1185">Reference proteome</keyword>
<evidence type="ECO:0000256" key="5">
    <source>
        <dbReference type="PROSITE-ProRule" id="PRU00169"/>
    </source>
</evidence>
<reference evidence="8 9" key="1">
    <citation type="submission" date="2023-05" db="EMBL/GenBank/DDBJ databases">
        <title>Actinoplanes sp. NEAU-A12 genome sequencing.</title>
        <authorList>
            <person name="Wang Z.-S."/>
        </authorList>
    </citation>
    <scope>NUCLEOTIDE SEQUENCE [LARGE SCALE GENOMIC DNA]</scope>
    <source>
        <strain evidence="8 9">NEAU-A12</strain>
    </source>
</reference>
<dbReference type="InterPro" id="IPR011006">
    <property type="entry name" value="CheY-like_superfamily"/>
</dbReference>
<name>A0ABT6WPU8_9ACTN</name>
<dbReference type="InterPro" id="IPR039420">
    <property type="entry name" value="WalR-like"/>
</dbReference>
<dbReference type="PANTHER" id="PTHR43214:SF24">
    <property type="entry name" value="TRANSCRIPTIONAL REGULATORY PROTEIN NARL-RELATED"/>
    <property type="match status" value="1"/>
</dbReference>
<protein>
    <submittedName>
        <fullName evidence="8">Response regulator transcription factor</fullName>
    </submittedName>
</protein>
<dbReference type="InterPro" id="IPR016032">
    <property type="entry name" value="Sig_transdc_resp-reg_C-effctor"/>
</dbReference>
<feature type="modified residue" description="4-aspartylphosphate" evidence="5">
    <location>
        <position position="50"/>
    </location>
</feature>
<dbReference type="PRINTS" id="PR00038">
    <property type="entry name" value="HTHLUXR"/>
</dbReference>
<keyword evidence="3" id="KW-0238">DNA-binding</keyword>
<evidence type="ECO:0000313" key="9">
    <source>
        <dbReference type="Proteomes" id="UP001241758"/>
    </source>
</evidence>
<dbReference type="Pfam" id="PF00072">
    <property type="entry name" value="Response_reg"/>
    <property type="match status" value="1"/>
</dbReference>
<dbReference type="Pfam" id="PF00196">
    <property type="entry name" value="GerE"/>
    <property type="match status" value="1"/>
</dbReference>
<feature type="domain" description="HTH luxR-type" evidence="6">
    <location>
        <begin position="144"/>
        <end position="209"/>
    </location>
</feature>
<dbReference type="CDD" id="cd17535">
    <property type="entry name" value="REC_NarL-like"/>
    <property type="match status" value="1"/>
</dbReference>
<evidence type="ECO:0000256" key="1">
    <source>
        <dbReference type="ARBA" id="ARBA00022553"/>
    </source>
</evidence>
<gene>
    <name evidence="8" type="ORF">QLQ12_24445</name>
</gene>
<dbReference type="CDD" id="cd06170">
    <property type="entry name" value="LuxR_C_like"/>
    <property type="match status" value="1"/>
</dbReference>
<dbReference type="SUPFAM" id="SSF46894">
    <property type="entry name" value="C-terminal effector domain of the bipartite response regulators"/>
    <property type="match status" value="1"/>
</dbReference>
<evidence type="ECO:0000256" key="3">
    <source>
        <dbReference type="ARBA" id="ARBA00023125"/>
    </source>
</evidence>
<comment type="caution">
    <text evidence="8">The sequence shown here is derived from an EMBL/GenBank/DDBJ whole genome shotgun (WGS) entry which is preliminary data.</text>
</comment>
<organism evidence="8 9">
    <name type="scientific">Actinoplanes sandaracinus</name>
    <dbReference type="NCBI Taxonomy" id="3045177"/>
    <lineage>
        <taxon>Bacteria</taxon>
        <taxon>Bacillati</taxon>
        <taxon>Actinomycetota</taxon>
        <taxon>Actinomycetes</taxon>
        <taxon>Micromonosporales</taxon>
        <taxon>Micromonosporaceae</taxon>
        <taxon>Actinoplanes</taxon>
    </lineage>
</organism>
<dbReference type="PANTHER" id="PTHR43214">
    <property type="entry name" value="TWO-COMPONENT RESPONSE REGULATOR"/>
    <property type="match status" value="1"/>
</dbReference>
<feature type="domain" description="Response regulatory" evidence="7">
    <location>
        <begin position="1"/>
        <end position="115"/>
    </location>
</feature>
<accession>A0ABT6WPU8</accession>
<dbReference type="InterPro" id="IPR001789">
    <property type="entry name" value="Sig_transdc_resp-reg_receiver"/>
</dbReference>
<keyword evidence="1 5" id="KW-0597">Phosphoprotein</keyword>
<evidence type="ECO:0000259" key="7">
    <source>
        <dbReference type="PROSITE" id="PS50110"/>
    </source>
</evidence>
<dbReference type="SMART" id="SM00448">
    <property type="entry name" value="REC"/>
    <property type="match status" value="1"/>
</dbReference>
<dbReference type="EMBL" id="JASCTH010000016">
    <property type="protein sequence ID" value="MDI6101776.1"/>
    <property type="molecule type" value="Genomic_DNA"/>
</dbReference>
<dbReference type="Proteomes" id="UP001241758">
    <property type="component" value="Unassembled WGS sequence"/>
</dbReference>
<proteinExistence type="predicted"/>
<dbReference type="SUPFAM" id="SSF52172">
    <property type="entry name" value="CheY-like"/>
    <property type="match status" value="1"/>
</dbReference>
<keyword evidence="2" id="KW-0805">Transcription regulation</keyword>
<dbReference type="PROSITE" id="PS50110">
    <property type="entry name" value="RESPONSE_REGULATORY"/>
    <property type="match status" value="1"/>
</dbReference>
<dbReference type="PROSITE" id="PS50043">
    <property type="entry name" value="HTH_LUXR_2"/>
    <property type="match status" value="1"/>
</dbReference>
<dbReference type="Gene3D" id="3.40.50.2300">
    <property type="match status" value="1"/>
</dbReference>
<dbReference type="RefSeq" id="WP_282762759.1">
    <property type="nucleotide sequence ID" value="NZ_JASCTH010000016.1"/>
</dbReference>
<dbReference type="InterPro" id="IPR000792">
    <property type="entry name" value="Tscrpt_reg_LuxR_C"/>
</dbReference>
<dbReference type="InterPro" id="IPR058245">
    <property type="entry name" value="NreC/VraR/RcsB-like_REC"/>
</dbReference>
<evidence type="ECO:0000259" key="6">
    <source>
        <dbReference type="PROSITE" id="PS50043"/>
    </source>
</evidence>
<evidence type="ECO:0000256" key="4">
    <source>
        <dbReference type="ARBA" id="ARBA00023163"/>
    </source>
</evidence>
<evidence type="ECO:0000313" key="8">
    <source>
        <dbReference type="EMBL" id="MDI6101776.1"/>
    </source>
</evidence>
<evidence type="ECO:0000256" key="2">
    <source>
        <dbReference type="ARBA" id="ARBA00023015"/>
    </source>
</evidence>
<sequence length="221" mass="22422">MVVDDQVMVRAGLAAIVGSQPDLEVIGEAGDGAAAVTLAAELRPDVILMDVRMPGVDGLTATARLTAGPNPPRVLVLTTFHQDAYVFQALRAGASGFMLKDAEPADLIAAVRTVAAGEAMLSPAVTRSLIDAFATGAVNPAPVADPRLDALTPRERDVLCAIAGGLSNAEIGEALGIATGTVKAHVNALLAKIGARDRVQATIVAYDTGLVSPGRRGSGPA</sequence>